<evidence type="ECO:0000313" key="3">
    <source>
        <dbReference type="Proteomes" id="UP000475249"/>
    </source>
</evidence>
<dbReference type="EMBL" id="WXYO01000007">
    <property type="protein sequence ID" value="NAS13423.1"/>
    <property type="molecule type" value="Genomic_DNA"/>
</dbReference>
<keyword evidence="3" id="KW-1185">Reference proteome</keyword>
<dbReference type="PROSITE" id="PS51352">
    <property type="entry name" value="THIOREDOXIN_2"/>
    <property type="match status" value="1"/>
</dbReference>
<reference evidence="2 3" key="1">
    <citation type="submission" date="2020-01" db="EMBL/GenBank/DDBJ databases">
        <title>Bacteria diversity of Porities sp.</title>
        <authorList>
            <person name="Wang G."/>
        </authorList>
    </citation>
    <scope>NUCLEOTIDE SEQUENCE [LARGE SCALE GENOMIC DNA]</scope>
    <source>
        <strain evidence="2 3">R33</strain>
    </source>
</reference>
<sequence>MNKIIVCIALFLLASCGEKEKMSPTVFFAGEIINPTNDYVVLYKGDQVIDSARLDANNRFSFSLDSVSEGLHHFYHHPELQYIYFEKGDSLQARLNTTEFDESLVFSGKGEEVNNFLLEMFLINESEEEHVYSLYKLEPEDFIKSIDSLKDDKLQLLNDLNAESRLSDGAYEIARSGITYTNYISREAYPFYHKKKSGDKDFHVLPEGFYDYRKQIDFENEHLTYLRPYYNFMKYHVGNLSYMACRKDCGGSVSVAHNQLHFNRHKLKCIDTLIKQKELRDNLFRNVAVDYLLKPDCEDNIKAFIDEFHQLSGNNKHIEEINNLYEGIKKIQPNKEIPDVLVTDSEDNQVSLKDIANGRQVVFYFWSGVELGHFKNIKKRVAKLKKKHPEYTFVGINLRTDKLRWKTLVEAHNLDKTEQFWAGDFEDVAHTLIVYDPFKSIIAKDGRIVDAFANVYTSF</sequence>
<organism evidence="2 3">
    <name type="scientific">Poritiphilus flavus</name>
    <dbReference type="NCBI Taxonomy" id="2697053"/>
    <lineage>
        <taxon>Bacteria</taxon>
        <taxon>Pseudomonadati</taxon>
        <taxon>Bacteroidota</taxon>
        <taxon>Flavobacteriia</taxon>
        <taxon>Flavobacteriales</taxon>
        <taxon>Flavobacteriaceae</taxon>
        <taxon>Poritiphilus</taxon>
    </lineage>
</organism>
<name>A0A6L9EFK8_9FLAO</name>
<dbReference type="InterPro" id="IPR013766">
    <property type="entry name" value="Thioredoxin_domain"/>
</dbReference>
<evidence type="ECO:0000313" key="2">
    <source>
        <dbReference type="EMBL" id="NAS13423.1"/>
    </source>
</evidence>
<evidence type="ECO:0000259" key="1">
    <source>
        <dbReference type="PROSITE" id="PS51352"/>
    </source>
</evidence>
<dbReference type="InterPro" id="IPR036249">
    <property type="entry name" value="Thioredoxin-like_sf"/>
</dbReference>
<dbReference type="Gene3D" id="3.40.30.10">
    <property type="entry name" value="Glutaredoxin"/>
    <property type="match status" value="1"/>
</dbReference>
<accession>A0A6L9EFK8</accession>
<dbReference type="AlphaFoldDB" id="A0A6L9EFK8"/>
<gene>
    <name evidence="2" type="ORF">GTQ38_15530</name>
</gene>
<dbReference type="PROSITE" id="PS51257">
    <property type="entry name" value="PROKAR_LIPOPROTEIN"/>
    <property type="match status" value="1"/>
</dbReference>
<dbReference type="RefSeq" id="WP_161436466.1">
    <property type="nucleotide sequence ID" value="NZ_WXYO01000007.1"/>
</dbReference>
<dbReference type="Proteomes" id="UP000475249">
    <property type="component" value="Unassembled WGS sequence"/>
</dbReference>
<dbReference type="SUPFAM" id="SSF52833">
    <property type="entry name" value="Thioredoxin-like"/>
    <property type="match status" value="1"/>
</dbReference>
<comment type="caution">
    <text evidence="2">The sequence shown here is derived from an EMBL/GenBank/DDBJ whole genome shotgun (WGS) entry which is preliminary data.</text>
</comment>
<protein>
    <submittedName>
        <fullName evidence="2">Transaldolase</fullName>
    </submittedName>
</protein>
<proteinExistence type="predicted"/>
<feature type="domain" description="Thioredoxin" evidence="1">
    <location>
        <begin position="331"/>
        <end position="459"/>
    </location>
</feature>